<reference evidence="2" key="1">
    <citation type="submission" date="2022-11" db="UniProtKB">
        <authorList>
            <consortium name="WormBaseParasite"/>
        </authorList>
    </citation>
    <scope>IDENTIFICATION</scope>
</reference>
<dbReference type="AlphaFoldDB" id="A0A915K1Y1"/>
<proteinExistence type="predicted"/>
<evidence type="ECO:0000313" key="2">
    <source>
        <dbReference type="WBParaSite" id="nRc.2.0.1.t31828-RA"/>
    </source>
</evidence>
<name>A0A915K1Y1_ROMCU</name>
<dbReference type="Proteomes" id="UP000887565">
    <property type="component" value="Unplaced"/>
</dbReference>
<dbReference type="WBParaSite" id="nRc.2.0.1.t31828-RA">
    <property type="protein sequence ID" value="nRc.2.0.1.t31828-RA"/>
    <property type="gene ID" value="nRc.2.0.1.g31828"/>
</dbReference>
<accession>A0A915K1Y1</accession>
<sequence>MVDATKIKEAIDKGNIFNFSSNTSFLLRNRMMAFFKNHLQLAIFSNKNSNFSNKILLKLILKASLKFAIQL</sequence>
<keyword evidence="1" id="KW-1185">Reference proteome</keyword>
<organism evidence="1 2">
    <name type="scientific">Romanomermis culicivorax</name>
    <name type="common">Nematode worm</name>
    <dbReference type="NCBI Taxonomy" id="13658"/>
    <lineage>
        <taxon>Eukaryota</taxon>
        <taxon>Metazoa</taxon>
        <taxon>Ecdysozoa</taxon>
        <taxon>Nematoda</taxon>
        <taxon>Enoplea</taxon>
        <taxon>Dorylaimia</taxon>
        <taxon>Mermithida</taxon>
        <taxon>Mermithoidea</taxon>
        <taxon>Mermithidae</taxon>
        <taxon>Romanomermis</taxon>
    </lineage>
</organism>
<evidence type="ECO:0000313" key="1">
    <source>
        <dbReference type="Proteomes" id="UP000887565"/>
    </source>
</evidence>
<protein>
    <submittedName>
        <fullName evidence="2">Uncharacterized protein</fullName>
    </submittedName>
</protein>